<sequence length="502" mass="54612">MSQERLNNSILENLPAEVIKPAYDRNDVTTGIVHLGIGAFHRAHQAWYTENRIAAGEKDWGIVGASLRSAGVRDQLVPQNGLYSVVEKSNAGTKVQIVGAVSDVLVGPENPQQLLELLAQESVRIVSLTITEKGYCHDPASGDLNPQHPDVIHDLANPQTPKSALGYIVGALALRKERGLPGFTVLSCDNLPSNGKLLGKVLAQYAEQVDSGLASWIAQNTTTPATMVDRIVPATTDADRDELESLIGCRDEAAVMAEPFSQWVVEDNFLRGRPEWDKAGATFVEDVEVYELIKLRLLNGSHSMLAYSGYLAGFETVADVMAEPAFNKLALHFMKSEATTSIDVPADFDIAAYQAELIERFENRALRHRTWQIAMDGSQKIPQRWLGTLRHQLANAGPIEVLSFALANWIRYVSAVDEKGNAIEVSDPLAAELKAICDQHKPQGSDEAGNEALAAAFLAFTSVFGDDLQQSAPLQQAVVSWLNKLDAEGTLACVQKSFSSVE</sequence>
<dbReference type="Gene3D" id="1.10.1040.10">
    <property type="entry name" value="N-(1-d-carboxylethyl)-l-norvaline Dehydrogenase, domain 2"/>
    <property type="match status" value="1"/>
</dbReference>
<keyword evidence="1" id="KW-0560">Oxidoreductase</keyword>
<dbReference type="PRINTS" id="PR00084">
    <property type="entry name" value="MTLDHDRGNASE"/>
</dbReference>
<evidence type="ECO:0000256" key="1">
    <source>
        <dbReference type="ARBA" id="ARBA00023002"/>
    </source>
</evidence>
<dbReference type="InterPro" id="IPR013328">
    <property type="entry name" value="6PGD_dom2"/>
</dbReference>
<dbReference type="SUPFAM" id="SSF51735">
    <property type="entry name" value="NAD(P)-binding Rossmann-fold domains"/>
    <property type="match status" value="1"/>
</dbReference>
<dbReference type="InterPro" id="IPR036291">
    <property type="entry name" value="NAD(P)-bd_dom_sf"/>
</dbReference>
<dbReference type="InterPro" id="IPR013131">
    <property type="entry name" value="Mannitol_DH_N"/>
</dbReference>
<evidence type="ECO:0000259" key="3">
    <source>
        <dbReference type="Pfam" id="PF08125"/>
    </source>
</evidence>
<dbReference type="InterPro" id="IPR008927">
    <property type="entry name" value="6-PGluconate_DH-like_C_sf"/>
</dbReference>
<evidence type="ECO:0000259" key="2">
    <source>
        <dbReference type="Pfam" id="PF01232"/>
    </source>
</evidence>
<dbReference type="PANTHER" id="PTHR43362">
    <property type="entry name" value="MANNITOL DEHYDROGENASE DSF1-RELATED"/>
    <property type="match status" value="1"/>
</dbReference>
<evidence type="ECO:0000313" key="4">
    <source>
        <dbReference type="EMBL" id="WGL15762.1"/>
    </source>
</evidence>
<dbReference type="Proteomes" id="UP001236500">
    <property type="component" value="Chromosome"/>
</dbReference>
<dbReference type="InterPro" id="IPR000669">
    <property type="entry name" value="Mannitol_DH"/>
</dbReference>
<dbReference type="InterPro" id="IPR050988">
    <property type="entry name" value="Mannitol_DH/Oxidoreductase"/>
</dbReference>
<organism evidence="4 5">
    <name type="scientific">Microbulbifer bruguierae</name>
    <dbReference type="NCBI Taxonomy" id="3029061"/>
    <lineage>
        <taxon>Bacteria</taxon>
        <taxon>Pseudomonadati</taxon>
        <taxon>Pseudomonadota</taxon>
        <taxon>Gammaproteobacteria</taxon>
        <taxon>Cellvibrionales</taxon>
        <taxon>Microbulbiferaceae</taxon>
        <taxon>Microbulbifer</taxon>
    </lineage>
</organism>
<dbReference type="EMBL" id="CP118605">
    <property type="protein sequence ID" value="WGL15762.1"/>
    <property type="molecule type" value="Genomic_DNA"/>
</dbReference>
<dbReference type="Pfam" id="PF08125">
    <property type="entry name" value="Mannitol_dh_C"/>
    <property type="match status" value="1"/>
</dbReference>
<dbReference type="Gene3D" id="3.40.50.720">
    <property type="entry name" value="NAD(P)-binding Rossmann-like Domain"/>
    <property type="match status" value="1"/>
</dbReference>
<evidence type="ECO:0000313" key="5">
    <source>
        <dbReference type="Proteomes" id="UP001236500"/>
    </source>
</evidence>
<keyword evidence="5" id="KW-1185">Reference proteome</keyword>
<reference evidence="4 5" key="1">
    <citation type="submission" date="2023-02" db="EMBL/GenBank/DDBJ databases">
        <title>Description and genomic characterization of Microbulbifer bruguierae sp. nov., isolated from the sediment of mangrove plant Bruguiera sexangula.</title>
        <authorList>
            <person name="Long M."/>
        </authorList>
    </citation>
    <scope>NUCLEOTIDE SEQUENCE [LARGE SCALE GENOMIC DNA]</scope>
    <source>
        <strain evidence="4 5">H12</strain>
    </source>
</reference>
<dbReference type="Pfam" id="PF01232">
    <property type="entry name" value="Mannitol_dh"/>
    <property type="match status" value="1"/>
</dbReference>
<dbReference type="InterPro" id="IPR013118">
    <property type="entry name" value="Mannitol_DH_C"/>
</dbReference>
<dbReference type="RefSeq" id="WP_280318840.1">
    <property type="nucleotide sequence ID" value="NZ_CP118605.1"/>
</dbReference>
<dbReference type="SUPFAM" id="SSF48179">
    <property type="entry name" value="6-phosphogluconate dehydrogenase C-terminal domain-like"/>
    <property type="match status" value="1"/>
</dbReference>
<name>A0ABY8NB02_9GAMM</name>
<feature type="domain" description="Mannitol dehydrogenase N-terminal" evidence="2">
    <location>
        <begin position="31"/>
        <end position="278"/>
    </location>
</feature>
<dbReference type="PANTHER" id="PTHR43362:SF1">
    <property type="entry name" value="MANNITOL DEHYDROGENASE 2-RELATED"/>
    <property type="match status" value="1"/>
</dbReference>
<proteinExistence type="predicted"/>
<accession>A0ABY8NB02</accession>
<gene>
    <name evidence="4" type="ORF">PVT68_13400</name>
</gene>
<feature type="domain" description="Mannitol dehydrogenase C-terminal" evidence="3">
    <location>
        <begin position="286"/>
        <end position="484"/>
    </location>
</feature>
<protein>
    <submittedName>
        <fullName evidence="4">Mannitol dehydrogenase family protein</fullName>
    </submittedName>
</protein>